<organism evidence="2 3">
    <name type="scientific">Catenulispora subtropica</name>
    <dbReference type="NCBI Taxonomy" id="450798"/>
    <lineage>
        <taxon>Bacteria</taxon>
        <taxon>Bacillati</taxon>
        <taxon>Actinomycetota</taxon>
        <taxon>Actinomycetes</taxon>
        <taxon>Catenulisporales</taxon>
        <taxon>Catenulisporaceae</taxon>
        <taxon>Catenulispora</taxon>
    </lineage>
</organism>
<dbReference type="Pfam" id="PF07336">
    <property type="entry name" value="ABATE"/>
    <property type="match status" value="1"/>
</dbReference>
<protein>
    <submittedName>
        <fullName evidence="2">CGNR zinc finger domain-containing protein</fullName>
    </submittedName>
</protein>
<dbReference type="Pfam" id="PF11706">
    <property type="entry name" value="zf-CGNR"/>
    <property type="match status" value="1"/>
</dbReference>
<reference evidence="2 3" key="1">
    <citation type="journal article" date="2019" name="Int. J. Syst. Evol. Microbiol.">
        <title>The Global Catalogue of Microorganisms (GCM) 10K type strain sequencing project: providing services to taxonomists for standard genome sequencing and annotation.</title>
        <authorList>
            <consortium name="The Broad Institute Genomics Platform"/>
            <consortium name="The Broad Institute Genome Sequencing Center for Infectious Disease"/>
            <person name="Wu L."/>
            <person name="Ma J."/>
        </authorList>
    </citation>
    <scope>NUCLEOTIDE SEQUENCE [LARGE SCALE GENOMIC DNA]</scope>
    <source>
        <strain evidence="2 3">JCM 16013</strain>
    </source>
</reference>
<dbReference type="PANTHER" id="PTHR35525:SF3">
    <property type="entry name" value="BLL6575 PROTEIN"/>
    <property type="match status" value="1"/>
</dbReference>
<dbReference type="Proteomes" id="UP001499854">
    <property type="component" value="Unassembled WGS sequence"/>
</dbReference>
<dbReference type="InterPro" id="IPR010852">
    <property type="entry name" value="ABATE"/>
</dbReference>
<dbReference type="PANTHER" id="PTHR35525">
    <property type="entry name" value="BLL6575 PROTEIN"/>
    <property type="match status" value="1"/>
</dbReference>
<evidence type="ECO:0000313" key="3">
    <source>
        <dbReference type="Proteomes" id="UP001499854"/>
    </source>
</evidence>
<sequence>MVIHASPAIRRADRGHGGRMEILAYADRAVELVNTDVPGADRDYLSSEQDVRRLLPAAWTITRQAAEDGLRELREVRPRLRRVFEQAAAGNGRSAVQAVNKLLGDFPASLSISDHDDDGWHMHLADADSGPARRFVTGAALGLAYTIAERGPERLGVCEATPCRAVFVDTTTNSSRRYCSDRCATRANVAAYRARKRAAALS</sequence>
<dbReference type="InterPro" id="IPR023286">
    <property type="entry name" value="ABATE_dom_sf"/>
</dbReference>
<accession>A0ABN2SI03</accession>
<evidence type="ECO:0000313" key="2">
    <source>
        <dbReference type="EMBL" id="GAA1987067.1"/>
    </source>
</evidence>
<gene>
    <name evidence="2" type="ORF">GCM10009838_57190</name>
</gene>
<dbReference type="EMBL" id="BAAAQM010000038">
    <property type="protein sequence ID" value="GAA1987067.1"/>
    <property type="molecule type" value="Genomic_DNA"/>
</dbReference>
<name>A0ABN2SI03_9ACTN</name>
<dbReference type="Gene3D" id="1.10.3300.10">
    <property type="entry name" value="Jann2411-like domain"/>
    <property type="match status" value="1"/>
</dbReference>
<proteinExistence type="predicted"/>
<dbReference type="SUPFAM" id="SSF160904">
    <property type="entry name" value="Jann2411-like"/>
    <property type="match status" value="1"/>
</dbReference>
<feature type="domain" description="Zinc finger CGNR" evidence="1">
    <location>
        <begin position="154"/>
        <end position="196"/>
    </location>
</feature>
<dbReference type="InterPro" id="IPR021005">
    <property type="entry name" value="Znf_CGNR"/>
</dbReference>
<comment type="caution">
    <text evidence="2">The sequence shown here is derived from an EMBL/GenBank/DDBJ whole genome shotgun (WGS) entry which is preliminary data.</text>
</comment>
<keyword evidence="3" id="KW-1185">Reference proteome</keyword>
<evidence type="ECO:0000259" key="1">
    <source>
        <dbReference type="Pfam" id="PF11706"/>
    </source>
</evidence>